<dbReference type="GO" id="GO:0030246">
    <property type="term" value="F:carbohydrate binding"/>
    <property type="evidence" value="ECO:0007669"/>
    <property type="project" value="InterPro"/>
</dbReference>
<evidence type="ECO:0000256" key="3">
    <source>
        <dbReference type="ARBA" id="ARBA00023235"/>
    </source>
</evidence>
<dbReference type="PROSITE" id="PS00545">
    <property type="entry name" value="ALDOSE_1_EPIMERASE"/>
    <property type="match status" value="1"/>
</dbReference>
<keyword evidence="3" id="KW-0413">Isomerase</keyword>
<gene>
    <name evidence="7" type="ORF">BG262_07635</name>
</gene>
<dbReference type="GO" id="GO:0005737">
    <property type="term" value="C:cytoplasm"/>
    <property type="evidence" value="ECO:0007669"/>
    <property type="project" value="TreeGrafter"/>
</dbReference>
<dbReference type="CDD" id="cd09019">
    <property type="entry name" value="galactose_mutarotase_like"/>
    <property type="match status" value="1"/>
</dbReference>
<dbReference type="InterPro" id="IPR008183">
    <property type="entry name" value="Aldose_1/G6P_1-epimerase"/>
</dbReference>
<evidence type="ECO:0000256" key="5">
    <source>
        <dbReference type="ARBA" id="ARBA00032300"/>
    </source>
</evidence>
<dbReference type="InterPro" id="IPR011013">
    <property type="entry name" value="Gal_mutarotase_sf_dom"/>
</dbReference>
<protein>
    <recommendedName>
        <fullName evidence="2">Aldose 1-epimerase</fullName>
    </recommendedName>
    <alternativeName>
        <fullName evidence="6">Galactose mutarotase</fullName>
    </alternativeName>
    <alternativeName>
        <fullName evidence="5">Type-1 mutarotase</fullName>
    </alternativeName>
</protein>
<dbReference type="GO" id="GO:0006006">
    <property type="term" value="P:glucose metabolic process"/>
    <property type="evidence" value="ECO:0007669"/>
    <property type="project" value="TreeGrafter"/>
</dbReference>
<dbReference type="PANTHER" id="PTHR10091">
    <property type="entry name" value="ALDOSE-1-EPIMERASE"/>
    <property type="match status" value="1"/>
</dbReference>
<dbReference type="GO" id="GO:0004034">
    <property type="term" value="F:aldose 1-epimerase activity"/>
    <property type="evidence" value="ECO:0007669"/>
    <property type="project" value="TreeGrafter"/>
</dbReference>
<evidence type="ECO:0000256" key="2">
    <source>
        <dbReference type="ARBA" id="ARBA00014165"/>
    </source>
</evidence>
<evidence type="ECO:0000313" key="8">
    <source>
        <dbReference type="Proteomes" id="UP000177273"/>
    </source>
</evidence>
<accession>A0A9Q5JIP6</accession>
<keyword evidence="8" id="KW-1185">Reference proteome</keyword>
<sequence>MSFEKVCLENKNLKVTFLDYGARIYEIFVKDVDGVSENVLLSLDEDFIKQDTAQFGASVGRVAGRLSRLDYDFATLEDNTAHGINMHSGYDGWWNKTWAYEKGNNWIEFSLKDIYSGYKGQLDAKIRYELEDDKLIMTNFAKTDTDTFYNPTNHSYFNLSGDIKEKIDGHELQILADKFVETDKLNIPTGELKDVEGTPFNFNEPTLIKNSLEKLPNGIDNCLVINESIDNYTPTLILRDPNSRRTLSITTDRKAFVIFSTTGFNADFTLNDGKKMSSQLGIAIEPQELPDAPNHEGFGNIVLKADTESVHKTIYEFGIY</sequence>
<dbReference type="RefSeq" id="WP_070786963.1">
    <property type="nucleotide sequence ID" value="NZ_MKIQ01000002.1"/>
</dbReference>
<dbReference type="Proteomes" id="UP000177273">
    <property type="component" value="Unassembled WGS sequence"/>
</dbReference>
<dbReference type="OrthoDB" id="9779408at2"/>
<dbReference type="EMBL" id="MKIQ01000002">
    <property type="protein sequence ID" value="OFI47855.1"/>
    <property type="molecule type" value="Genomic_DNA"/>
</dbReference>
<dbReference type="Pfam" id="PF01263">
    <property type="entry name" value="Aldose_epim"/>
    <property type="match status" value="1"/>
</dbReference>
<evidence type="ECO:0000313" key="7">
    <source>
        <dbReference type="EMBL" id="OFI47855.1"/>
    </source>
</evidence>
<name>A0A9Q5JIP6_9LACT</name>
<dbReference type="InterPro" id="IPR014718">
    <property type="entry name" value="GH-type_carb-bd"/>
</dbReference>
<dbReference type="InterPro" id="IPR018052">
    <property type="entry name" value="Ald1_epimerase_CS"/>
</dbReference>
<comment type="caution">
    <text evidence="7">The sequence shown here is derived from an EMBL/GenBank/DDBJ whole genome shotgun (WGS) entry which is preliminary data.</text>
</comment>
<dbReference type="PANTHER" id="PTHR10091:SF0">
    <property type="entry name" value="GALACTOSE MUTAROTASE"/>
    <property type="match status" value="1"/>
</dbReference>
<dbReference type="InterPro" id="IPR047215">
    <property type="entry name" value="Galactose_mutarotase-like"/>
</dbReference>
<comment type="similarity">
    <text evidence="1">Belongs to the aldose epimerase family.</text>
</comment>
<evidence type="ECO:0000256" key="6">
    <source>
        <dbReference type="ARBA" id="ARBA00033373"/>
    </source>
</evidence>
<dbReference type="GO" id="GO:0033499">
    <property type="term" value="P:galactose catabolic process via UDP-galactose, Leloir pathway"/>
    <property type="evidence" value="ECO:0007669"/>
    <property type="project" value="TreeGrafter"/>
</dbReference>
<keyword evidence="4" id="KW-0119">Carbohydrate metabolism</keyword>
<reference evidence="8" key="1">
    <citation type="submission" date="2016-09" db="EMBL/GenBank/DDBJ databases">
        <title>Draft genome sequence of a novel species of the family Streptococcaceae isolated from flowers.</title>
        <authorList>
            <person name="Chuah L.-O."/>
            <person name="Yap K.-P."/>
            <person name="Thong K.L."/>
            <person name="Liong M.T."/>
            <person name="Ahmad R."/>
            <person name="Rusul G."/>
        </authorList>
    </citation>
    <scope>NUCLEOTIDE SEQUENCE [LARGE SCALE GENOMIC DNA]</scope>
    <source>
        <strain evidence="8">HibF3</strain>
    </source>
</reference>
<dbReference type="AlphaFoldDB" id="A0A9Q5JIP6"/>
<dbReference type="SUPFAM" id="SSF74650">
    <property type="entry name" value="Galactose mutarotase-like"/>
    <property type="match status" value="1"/>
</dbReference>
<organism evidence="7 8">
    <name type="scientific">Floricoccus penangensis</name>
    <dbReference type="NCBI Taxonomy" id="1859475"/>
    <lineage>
        <taxon>Bacteria</taxon>
        <taxon>Bacillati</taxon>
        <taxon>Bacillota</taxon>
        <taxon>Bacilli</taxon>
        <taxon>Lactobacillales</taxon>
        <taxon>Streptococcaceae</taxon>
        <taxon>Floricoccus</taxon>
    </lineage>
</organism>
<evidence type="ECO:0000256" key="4">
    <source>
        <dbReference type="ARBA" id="ARBA00023277"/>
    </source>
</evidence>
<evidence type="ECO:0000256" key="1">
    <source>
        <dbReference type="ARBA" id="ARBA00006206"/>
    </source>
</evidence>
<proteinExistence type="inferred from homology"/>
<dbReference type="Gene3D" id="2.70.98.10">
    <property type="match status" value="1"/>
</dbReference>